<accession>G4ZXT9</accession>
<dbReference type="AlphaFoldDB" id="G4ZXT9"/>
<proteinExistence type="predicted"/>
<gene>
    <name evidence="1" type="ORF">PHYSODRAFT_303753</name>
</gene>
<keyword evidence="2" id="KW-1185">Reference proteome</keyword>
<dbReference type="Proteomes" id="UP000002640">
    <property type="component" value="Unassembled WGS sequence"/>
</dbReference>
<evidence type="ECO:0000313" key="2">
    <source>
        <dbReference type="Proteomes" id="UP000002640"/>
    </source>
</evidence>
<evidence type="ECO:0000313" key="1">
    <source>
        <dbReference type="EMBL" id="EGZ11897.1"/>
    </source>
</evidence>
<dbReference type="KEGG" id="psoj:PHYSODRAFT_303753"/>
<sequence>MSFLPLDTLIKELQSPNQNGMTPIDCARIMHPSLATRIETFLLSRNSSLTRVEVGSSRFLVFSKTVSTVGETLRANGIYYAAARAVYVRHVRSDKLDELARHGDKLLAFPDSNDTPKFLWTGTRIAELAHDERFRAAFKIFAPCTSASQQLAPGMSVLLDLENLSPTPSAEEKLIILRYLPSPGTVDTTTSNHPHACISDAGVRVRDEGYIDDRYLIGFRRGWCDEVYYRMVGHFPHLYLSGGTAGNPRKFNIREEDDFGFDNRRVMIKLPHEGIVYCRGVGDSRKNPEMACVMFDSEDNIRERYGYRGKLGRWSDIFQ</sequence>
<dbReference type="SMR" id="G4ZXT9"/>
<dbReference type="GeneID" id="20642321"/>
<name>G4ZXT9_PHYSP</name>
<dbReference type="InParanoid" id="G4ZXT9"/>
<reference evidence="1 2" key="1">
    <citation type="journal article" date="2006" name="Science">
        <title>Phytophthora genome sequences uncover evolutionary origins and mechanisms of pathogenesis.</title>
        <authorList>
            <person name="Tyler B.M."/>
            <person name="Tripathy S."/>
            <person name="Zhang X."/>
            <person name="Dehal P."/>
            <person name="Jiang R.H."/>
            <person name="Aerts A."/>
            <person name="Arredondo F.D."/>
            <person name="Baxter L."/>
            <person name="Bensasson D."/>
            <person name="Beynon J.L."/>
            <person name="Chapman J."/>
            <person name="Damasceno C.M."/>
            <person name="Dorrance A.E."/>
            <person name="Dou D."/>
            <person name="Dickerman A.W."/>
            <person name="Dubchak I.L."/>
            <person name="Garbelotto M."/>
            <person name="Gijzen M."/>
            <person name="Gordon S.G."/>
            <person name="Govers F."/>
            <person name="Grunwald N.J."/>
            <person name="Huang W."/>
            <person name="Ivors K.L."/>
            <person name="Jones R.W."/>
            <person name="Kamoun S."/>
            <person name="Krampis K."/>
            <person name="Lamour K.H."/>
            <person name="Lee M.K."/>
            <person name="McDonald W.H."/>
            <person name="Medina M."/>
            <person name="Meijer H.J."/>
            <person name="Nordberg E.K."/>
            <person name="Maclean D.J."/>
            <person name="Ospina-Giraldo M.D."/>
            <person name="Morris P.F."/>
            <person name="Phuntumart V."/>
            <person name="Putnam N.H."/>
            <person name="Rash S."/>
            <person name="Rose J.K."/>
            <person name="Sakihama Y."/>
            <person name="Salamov A.A."/>
            <person name="Savidor A."/>
            <person name="Scheuring C.F."/>
            <person name="Smith B.M."/>
            <person name="Sobral B.W."/>
            <person name="Terry A."/>
            <person name="Torto-Alalibo T.A."/>
            <person name="Win J."/>
            <person name="Xu Z."/>
            <person name="Zhang H."/>
            <person name="Grigoriev I.V."/>
            <person name="Rokhsar D.S."/>
            <person name="Boore J.L."/>
        </authorList>
    </citation>
    <scope>NUCLEOTIDE SEQUENCE [LARGE SCALE GENOMIC DNA]</scope>
    <source>
        <strain evidence="1 2">P6497</strain>
    </source>
</reference>
<dbReference type="RefSeq" id="XP_009532230.1">
    <property type="nucleotide sequence ID" value="XM_009533935.1"/>
</dbReference>
<protein>
    <submittedName>
        <fullName evidence="1">Uncharacterized protein</fullName>
    </submittedName>
</protein>
<dbReference type="EMBL" id="JH159157">
    <property type="protein sequence ID" value="EGZ11897.1"/>
    <property type="molecule type" value="Genomic_DNA"/>
</dbReference>
<organism evidence="1 2">
    <name type="scientific">Phytophthora sojae (strain P6497)</name>
    <name type="common">Soybean stem and root rot agent</name>
    <name type="synonym">Phytophthora megasperma f. sp. glycines</name>
    <dbReference type="NCBI Taxonomy" id="1094619"/>
    <lineage>
        <taxon>Eukaryota</taxon>
        <taxon>Sar</taxon>
        <taxon>Stramenopiles</taxon>
        <taxon>Oomycota</taxon>
        <taxon>Peronosporomycetes</taxon>
        <taxon>Peronosporales</taxon>
        <taxon>Peronosporaceae</taxon>
        <taxon>Phytophthora</taxon>
    </lineage>
</organism>